<accession>Q2GDZ6</accession>
<reference evidence="2 3" key="1">
    <citation type="journal article" date="2006" name="PLoS Genet.">
        <title>Comparative genomics of emerging human ehrlichiosis agents.</title>
        <authorList>
            <person name="Dunning Hotopp J.C."/>
            <person name="Lin M."/>
            <person name="Madupu R."/>
            <person name="Crabtree J."/>
            <person name="Angiuoli S.V."/>
            <person name="Eisen J.A."/>
            <person name="Seshadri R."/>
            <person name="Ren Q."/>
            <person name="Wu M."/>
            <person name="Utterback T.R."/>
            <person name="Smith S."/>
            <person name="Lewis M."/>
            <person name="Khouri H."/>
            <person name="Zhang C."/>
            <person name="Niu H."/>
            <person name="Lin Q."/>
            <person name="Ohashi N."/>
            <person name="Zhi N."/>
            <person name="Nelson W."/>
            <person name="Brinkac L.M."/>
            <person name="Dodson R.J."/>
            <person name="Rosovitz M.J."/>
            <person name="Sundaram J."/>
            <person name="Daugherty S.C."/>
            <person name="Davidsen T."/>
            <person name="Durkin A.S."/>
            <person name="Gwinn M."/>
            <person name="Haft D.H."/>
            <person name="Selengut J.D."/>
            <person name="Sullivan S.A."/>
            <person name="Zafar N."/>
            <person name="Zhou L."/>
            <person name="Benahmed F."/>
            <person name="Forberger H."/>
            <person name="Halpin R."/>
            <person name="Mulligan S."/>
            <person name="Robinson J."/>
            <person name="White O."/>
            <person name="Rikihisa Y."/>
            <person name="Tettelin H."/>
        </authorList>
    </citation>
    <scope>NUCLEOTIDE SEQUENCE [LARGE SCALE GENOMIC DNA]</scope>
    <source>
        <strain evidence="3">ATCC VR-367 / Miyayama</strain>
    </source>
</reference>
<dbReference type="HOGENOM" id="CLU_3330632_0_0_5"/>
<keyword evidence="1" id="KW-0472">Membrane</keyword>
<gene>
    <name evidence="2" type="ordered locus">NSE_0414</name>
</gene>
<protein>
    <submittedName>
        <fullName evidence="2">Uncharacterized protein</fullName>
    </submittedName>
</protein>
<organism evidence="2 3">
    <name type="scientific">Ehrlichia sennetsu (strain ATCC VR-367 / Miyayama)</name>
    <name type="common">Neorickettsia sennetsu</name>
    <dbReference type="NCBI Taxonomy" id="222891"/>
    <lineage>
        <taxon>Bacteria</taxon>
        <taxon>Pseudomonadati</taxon>
        <taxon>Pseudomonadota</taxon>
        <taxon>Alphaproteobacteria</taxon>
        <taxon>Rickettsiales</taxon>
        <taxon>Anaplasmataceae</taxon>
        <taxon>Ehrlichia</taxon>
    </lineage>
</organism>
<dbReference type="Proteomes" id="UP000001942">
    <property type="component" value="Chromosome"/>
</dbReference>
<feature type="transmembrane region" description="Helical" evidence="1">
    <location>
        <begin position="16"/>
        <end position="36"/>
    </location>
</feature>
<dbReference type="STRING" id="222891.NSE_0414"/>
<keyword evidence="3" id="KW-1185">Reference proteome</keyword>
<name>Q2GDZ6_EHRS3</name>
<keyword evidence="1" id="KW-1133">Transmembrane helix</keyword>
<dbReference type="AlphaFoldDB" id="Q2GDZ6"/>
<evidence type="ECO:0000313" key="3">
    <source>
        <dbReference type="Proteomes" id="UP000001942"/>
    </source>
</evidence>
<dbReference type="KEGG" id="nse:NSE_0414"/>
<evidence type="ECO:0000256" key="1">
    <source>
        <dbReference type="SAM" id="Phobius"/>
    </source>
</evidence>
<proteinExistence type="predicted"/>
<dbReference type="EMBL" id="CP000237">
    <property type="protein sequence ID" value="ABD46058.1"/>
    <property type="molecule type" value="Genomic_DNA"/>
</dbReference>
<keyword evidence="1" id="KW-0812">Transmembrane</keyword>
<sequence>MGIVLGESVSEIRSRVLLVLSTFIPPVQFVIVGMILKF</sequence>
<evidence type="ECO:0000313" key="2">
    <source>
        <dbReference type="EMBL" id="ABD46058.1"/>
    </source>
</evidence>